<dbReference type="EMBL" id="JBBNAF010000010">
    <property type="protein sequence ID" value="KAK9107893.1"/>
    <property type="molecule type" value="Genomic_DNA"/>
</dbReference>
<evidence type="ECO:0000313" key="2">
    <source>
        <dbReference type="Proteomes" id="UP001420932"/>
    </source>
</evidence>
<dbReference type="AlphaFoldDB" id="A0AAP0I015"/>
<keyword evidence="2" id="KW-1185">Reference proteome</keyword>
<accession>A0AAP0I015</accession>
<protein>
    <submittedName>
        <fullName evidence="1">Uncharacterized protein</fullName>
    </submittedName>
</protein>
<sequence length="76" mass="8441">MVTLSLLYSSGYLDYSSNFVPEGSFRMREEAIIWLQRVALNLLFALVTKKFDDGGGSRRGMVSLGCERGGIYRGLA</sequence>
<dbReference type="Proteomes" id="UP001420932">
    <property type="component" value="Unassembled WGS sequence"/>
</dbReference>
<name>A0AAP0I015_9MAGN</name>
<evidence type="ECO:0000313" key="1">
    <source>
        <dbReference type="EMBL" id="KAK9107893.1"/>
    </source>
</evidence>
<gene>
    <name evidence="1" type="ORF">Syun_023904</name>
</gene>
<organism evidence="1 2">
    <name type="scientific">Stephania yunnanensis</name>
    <dbReference type="NCBI Taxonomy" id="152371"/>
    <lineage>
        <taxon>Eukaryota</taxon>
        <taxon>Viridiplantae</taxon>
        <taxon>Streptophyta</taxon>
        <taxon>Embryophyta</taxon>
        <taxon>Tracheophyta</taxon>
        <taxon>Spermatophyta</taxon>
        <taxon>Magnoliopsida</taxon>
        <taxon>Ranunculales</taxon>
        <taxon>Menispermaceae</taxon>
        <taxon>Menispermoideae</taxon>
        <taxon>Cissampelideae</taxon>
        <taxon>Stephania</taxon>
    </lineage>
</organism>
<proteinExistence type="predicted"/>
<comment type="caution">
    <text evidence="1">The sequence shown here is derived from an EMBL/GenBank/DDBJ whole genome shotgun (WGS) entry which is preliminary data.</text>
</comment>
<reference evidence="1 2" key="1">
    <citation type="submission" date="2024-01" db="EMBL/GenBank/DDBJ databases">
        <title>Genome assemblies of Stephania.</title>
        <authorList>
            <person name="Yang L."/>
        </authorList>
    </citation>
    <scope>NUCLEOTIDE SEQUENCE [LARGE SCALE GENOMIC DNA]</scope>
    <source>
        <strain evidence="1">YNDBR</strain>
        <tissue evidence="1">Leaf</tissue>
    </source>
</reference>